<dbReference type="PANTHER" id="PTHR34983:SF1">
    <property type="entry name" value="ARABINOGALACTAN ENDO-BETA-1,4-GALACTANASE A"/>
    <property type="match status" value="1"/>
</dbReference>
<dbReference type="RefSeq" id="WP_021590803.1">
    <property type="nucleotide sequence ID" value="NZ_AWEY01000044.1"/>
</dbReference>
<dbReference type="GO" id="GO:0031218">
    <property type="term" value="F:arabinogalactan endo-1,4-beta-galactosidase activity"/>
    <property type="evidence" value="ECO:0007669"/>
    <property type="project" value="UniProtKB-EC"/>
</dbReference>
<dbReference type="Proteomes" id="UP000016648">
    <property type="component" value="Unassembled WGS sequence"/>
</dbReference>
<comment type="catalytic activity">
    <reaction evidence="1 6">
        <text>The enzyme specifically hydrolyzes (1-&gt;4)-beta-D-galactosidic linkages in type I arabinogalactans.</text>
        <dbReference type="EC" id="3.2.1.89"/>
    </reaction>
</comment>
<dbReference type="InterPro" id="IPR011683">
    <property type="entry name" value="Glyco_hydro_53"/>
</dbReference>
<name>U2P1V6_9BACT</name>
<dbReference type="SUPFAM" id="SSF51445">
    <property type="entry name" value="(Trans)glycosidases"/>
    <property type="match status" value="1"/>
</dbReference>
<dbReference type="EMBL" id="AWEY01000044">
    <property type="protein sequence ID" value="ERK38161.1"/>
    <property type="molecule type" value="Genomic_DNA"/>
</dbReference>
<protein>
    <recommendedName>
        <fullName evidence="3 6">Arabinogalactan endo-beta-1,4-galactanase</fullName>
        <ecNumber evidence="3 6">3.2.1.89</ecNumber>
    </recommendedName>
</protein>
<feature type="chain" id="PRO_5005147451" description="Arabinogalactan endo-beta-1,4-galactanase" evidence="6">
    <location>
        <begin position="21"/>
        <end position="348"/>
    </location>
</feature>
<dbReference type="Pfam" id="PF07745">
    <property type="entry name" value="Glyco_hydro_53"/>
    <property type="match status" value="1"/>
</dbReference>
<dbReference type="InterPro" id="IPR017853">
    <property type="entry name" value="GH"/>
</dbReference>
<proteinExistence type="inferred from homology"/>
<organism evidence="7 8">
    <name type="scientific">Segatella baroniae F0067</name>
    <dbReference type="NCBI Taxonomy" id="1115809"/>
    <lineage>
        <taxon>Bacteria</taxon>
        <taxon>Pseudomonadati</taxon>
        <taxon>Bacteroidota</taxon>
        <taxon>Bacteroidia</taxon>
        <taxon>Bacteroidales</taxon>
        <taxon>Prevotellaceae</taxon>
        <taxon>Segatella</taxon>
    </lineage>
</organism>
<keyword evidence="5 6" id="KW-0326">Glycosidase</keyword>
<dbReference type="AlphaFoldDB" id="U2P1V6"/>
<dbReference type="GO" id="GO:0015926">
    <property type="term" value="F:glucosidase activity"/>
    <property type="evidence" value="ECO:0007669"/>
    <property type="project" value="InterPro"/>
</dbReference>
<dbReference type="Gene3D" id="3.20.20.80">
    <property type="entry name" value="Glycosidases"/>
    <property type="match status" value="1"/>
</dbReference>
<evidence type="ECO:0000313" key="7">
    <source>
        <dbReference type="EMBL" id="ERK38161.1"/>
    </source>
</evidence>
<feature type="signal peptide" evidence="6">
    <location>
        <begin position="1"/>
        <end position="20"/>
    </location>
</feature>
<keyword evidence="6" id="KW-0732">Signal</keyword>
<evidence type="ECO:0000256" key="5">
    <source>
        <dbReference type="ARBA" id="ARBA00023295"/>
    </source>
</evidence>
<dbReference type="PROSITE" id="PS51257">
    <property type="entry name" value="PROKAR_LIPOPROTEIN"/>
    <property type="match status" value="1"/>
</dbReference>
<sequence length="348" mass="38722">MMKKNIISFLFSILALSGMASCEQEVNPKSVVTGDTMRVERGAFAKGADVSWLTQLEHEGQVFYNAKGQPQECMSLLKEQCGVNAIRLRVWVNPAEGWNNMQDVLVKARRAHRLGLRLMIDFHFSDIWADPAHQVTPAAWADYDIERLKTAVADHVKATLSLLKTYGIEPEWVQIGNETRGGMLYPLGKIDNGSNLAQLTNAGYEAAKSVFADTQVIVHIDCGDRLAYYTHMFDYLKQHGGKYDIIGMSLYPEASNWQSMAKACVENIVKLHQAYGKPVMLCEIGMGYTEAEACRQCIAAIMRDGQATGQLKGIFYWEPEAPAGYNGGYNKGCFDNGRPTVALDAFRQ</sequence>
<evidence type="ECO:0000256" key="1">
    <source>
        <dbReference type="ARBA" id="ARBA00001695"/>
    </source>
</evidence>
<evidence type="ECO:0000313" key="8">
    <source>
        <dbReference type="Proteomes" id="UP000016648"/>
    </source>
</evidence>
<comment type="similarity">
    <text evidence="2 6">Belongs to the glycosyl hydrolase 53 family.</text>
</comment>
<dbReference type="PANTHER" id="PTHR34983">
    <property type="entry name" value="ARABINOGALACTAN ENDO-BETA-1,4-GALACTANASE A"/>
    <property type="match status" value="1"/>
</dbReference>
<dbReference type="EC" id="3.2.1.89" evidence="3 6"/>
<accession>U2P1V6</accession>
<comment type="caution">
    <text evidence="7">The sequence shown here is derived from an EMBL/GenBank/DDBJ whole genome shotgun (WGS) entry which is preliminary data.</text>
</comment>
<reference evidence="7 8" key="1">
    <citation type="submission" date="2013-08" db="EMBL/GenBank/DDBJ databases">
        <authorList>
            <person name="Durkin A.S."/>
            <person name="Haft D.R."/>
            <person name="McCorrison J."/>
            <person name="Torralba M."/>
            <person name="Gillis M."/>
            <person name="Haft D.H."/>
            <person name="Methe B."/>
            <person name="Sutton G."/>
            <person name="Nelson K.E."/>
        </authorList>
    </citation>
    <scope>NUCLEOTIDE SEQUENCE [LARGE SCALE GENOMIC DNA]</scope>
    <source>
        <strain evidence="7 8">F0067</strain>
    </source>
</reference>
<evidence type="ECO:0000256" key="3">
    <source>
        <dbReference type="ARBA" id="ARBA00012556"/>
    </source>
</evidence>
<evidence type="ECO:0000256" key="6">
    <source>
        <dbReference type="RuleBase" id="RU361192"/>
    </source>
</evidence>
<gene>
    <name evidence="7" type="ORF">HMPREF9135_1104</name>
</gene>
<evidence type="ECO:0000256" key="4">
    <source>
        <dbReference type="ARBA" id="ARBA00022801"/>
    </source>
</evidence>
<keyword evidence="8" id="KW-1185">Reference proteome</keyword>
<dbReference type="PATRIC" id="fig|1115809.3.peg.2593"/>
<keyword evidence="4 6" id="KW-0378">Hydrolase</keyword>
<dbReference type="GO" id="GO:0045490">
    <property type="term" value="P:pectin catabolic process"/>
    <property type="evidence" value="ECO:0007669"/>
    <property type="project" value="TreeGrafter"/>
</dbReference>
<evidence type="ECO:0000256" key="2">
    <source>
        <dbReference type="ARBA" id="ARBA00010687"/>
    </source>
</evidence>